<organism evidence="7 8">
    <name type="scientific">Jaapia argillacea MUCL 33604</name>
    <dbReference type="NCBI Taxonomy" id="933084"/>
    <lineage>
        <taxon>Eukaryota</taxon>
        <taxon>Fungi</taxon>
        <taxon>Dikarya</taxon>
        <taxon>Basidiomycota</taxon>
        <taxon>Agaricomycotina</taxon>
        <taxon>Agaricomycetes</taxon>
        <taxon>Agaricomycetidae</taxon>
        <taxon>Jaapiales</taxon>
        <taxon>Jaapiaceae</taxon>
        <taxon>Jaapia</taxon>
    </lineage>
</organism>
<dbReference type="SUPFAM" id="SSF48065">
    <property type="entry name" value="DBL homology domain (DH-domain)"/>
    <property type="match status" value="1"/>
</dbReference>
<dbReference type="PANTHER" id="PTHR44329">
    <property type="entry name" value="SERINE/THREONINE-PROTEIN KINASE TNNI3K-RELATED"/>
    <property type="match status" value="1"/>
</dbReference>
<feature type="binding site" evidence="4">
    <location>
        <position position="759"/>
    </location>
    <ligand>
        <name>Mg(2+)</name>
        <dbReference type="ChEBI" id="CHEBI:18420"/>
    </ligand>
</feature>
<dbReference type="InterPro" id="IPR001245">
    <property type="entry name" value="Ser-Thr/Tyr_kinase_cat_dom"/>
</dbReference>
<dbReference type="Pfam" id="PF00621">
    <property type="entry name" value="RhoGEF"/>
    <property type="match status" value="1"/>
</dbReference>
<dbReference type="GO" id="GO:0004674">
    <property type="term" value="F:protein serine/threonine kinase activity"/>
    <property type="evidence" value="ECO:0007669"/>
    <property type="project" value="TreeGrafter"/>
</dbReference>
<evidence type="ECO:0000256" key="2">
    <source>
        <dbReference type="ARBA" id="ARBA00022840"/>
    </source>
</evidence>
<feature type="domain" description="Protein kinase" evidence="6">
    <location>
        <begin position="623"/>
        <end position="901"/>
    </location>
</feature>
<sequence length="909" mass="102462">MNISHSITAVPAFDVRVQSIRILLRLRAIPETKPWFSSFPVHHHLYHLALWEAFSLGAPLCILLELLGAPSFNNFNGIEGSYGIDPDSDHREKLLVDFIQRVRLLEIQGRLPYGEAFRAEDLLDRTISGFMKVLRVVERVLRSLEETYPGLYVFAPSCHLQQQELVLHLLVNERAYVNALSRMTESVHILVESSKSPALALEVLTVKLDRLLKYHYLVLENLERKSNIEDDRDWNALFLLNENSVFATACAAHRSYCADYLNLDSVLETLARILDDSTTPHVERLHQLLSLPPRRFLEYLQFIEAMISLTNPMQHISYYTLAAALATMQEAVEEIEEIGMQVRTIRAASLLRDRSFLWDGADPDTLGLLLLGDELEDHESDLSVMMFEELLVCCRDAFSPPPSQEEVFPIVPIYPIPAWELGPALKRKSTLNTVYSIPTRNMSSYTKLSDCSFELTWAEDGGQTQSLTLYTATPAQCSQWCLVLHKFASETTISFSSSSTGLSSGLEDDGSSSLHLSFNGRGISRPKPWSLVGRKGPHSESSSMIVRGDFDHALVLSPTLLPSLFIHPGDLEESEEFSLGDGLPEITFDVEPESPQLHSLDSSMTSWSSDSSGLVDITGQIHRDGQFPLAHGGFADVWKGTWRTPSGELKVAVKVLRKRTTGDPDLEEKLQRRLRRELNVWRRLNHENIVPLYGVADDFGPYVSMVCPWLENGSVSKYLERHNDLLSLSQRLQLLSEVCCGLSYLHSFSIIHGDLTGSNILLDHQGKACLCDFGLSSVMAEFQGTSCFTSNIGGAVRWAAIELYRVQPDGFEPTVSIMSDIYSFGSVMLEVLSGKIPYYYFRSDAQVVIELNRGTKPARPTDCPITDAHWHFIRRCWADDPEERPCIQEVFNCMQSFHRMTLAHRRNTN</sequence>
<dbReference type="InParanoid" id="A0A067PTT8"/>
<dbReference type="GO" id="GO:0005085">
    <property type="term" value="F:guanyl-nucleotide exchange factor activity"/>
    <property type="evidence" value="ECO:0007669"/>
    <property type="project" value="InterPro"/>
</dbReference>
<dbReference type="InterPro" id="IPR051681">
    <property type="entry name" value="Ser/Thr_Kinases-Pseudokinases"/>
</dbReference>
<keyword evidence="1" id="KW-0547">Nucleotide-binding</keyword>
<feature type="domain" description="DH" evidence="5">
    <location>
        <begin position="161"/>
        <end position="338"/>
    </location>
</feature>
<dbReference type="OrthoDB" id="6718656at2759"/>
<dbReference type="InterPro" id="IPR000719">
    <property type="entry name" value="Prot_kinase_dom"/>
</dbReference>
<dbReference type="PROSITE" id="PS50010">
    <property type="entry name" value="DH_2"/>
    <property type="match status" value="1"/>
</dbReference>
<dbReference type="PANTHER" id="PTHR44329:SF298">
    <property type="entry name" value="MIXED LINEAGE KINASE DOMAIN-LIKE PROTEIN"/>
    <property type="match status" value="1"/>
</dbReference>
<keyword evidence="4" id="KW-0460">Magnesium</keyword>
<dbReference type="PROSITE" id="PS00109">
    <property type="entry name" value="PROTEIN_KINASE_TYR"/>
    <property type="match status" value="1"/>
</dbReference>
<dbReference type="Proteomes" id="UP000027265">
    <property type="component" value="Unassembled WGS sequence"/>
</dbReference>
<evidence type="ECO:0000256" key="3">
    <source>
        <dbReference type="PIRSR" id="PIRSR000615-1"/>
    </source>
</evidence>
<keyword evidence="2" id="KW-0067">ATP-binding</keyword>
<protein>
    <submittedName>
        <fullName evidence="7">Uncharacterized protein</fullName>
    </submittedName>
</protein>
<evidence type="ECO:0000313" key="8">
    <source>
        <dbReference type="Proteomes" id="UP000027265"/>
    </source>
</evidence>
<dbReference type="STRING" id="933084.A0A067PTT8"/>
<dbReference type="Gene3D" id="1.20.900.10">
    <property type="entry name" value="Dbl homology (DH) domain"/>
    <property type="match status" value="1"/>
</dbReference>
<evidence type="ECO:0000259" key="5">
    <source>
        <dbReference type="PROSITE" id="PS50010"/>
    </source>
</evidence>
<evidence type="ECO:0000256" key="1">
    <source>
        <dbReference type="ARBA" id="ARBA00022741"/>
    </source>
</evidence>
<dbReference type="SUPFAM" id="SSF56112">
    <property type="entry name" value="Protein kinase-like (PK-like)"/>
    <property type="match status" value="1"/>
</dbReference>
<keyword evidence="8" id="KW-1185">Reference proteome</keyword>
<feature type="binding site" evidence="4">
    <location>
        <position position="772"/>
    </location>
    <ligand>
        <name>Mg(2+)</name>
        <dbReference type="ChEBI" id="CHEBI:18420"/>
    </ligand>
</feature>
<dbReference type="InterPro" id="IPR011009">
    <property type="entry name" value="Kinase-like_dom_sf"/>
</dbReference>
<dbReference type="InterPro" id="IPR008266">
    <property type="entry name" value="Tyr_kinase_AS"/>
</dbReference>
<dbReference type="Gene3D" id="1.10.510.10">
    <property type="entry name" value="Transferase(Phosphotransferase) domain 1"/>
    <property type="match status" value="1"/>
</dbReference>
<feature type="active site" description="Proton acceptor" evidence="3">
    <location>
        <position position="754"/>
    </location>
</feature>
<evidence type="ECO:0000313" key="7">
    <source>
        <dbReference type="EMBL" id="KDQ54702.1"/>
    </source>
</evidence>
<keyword evidence="4" id="KW-0479">Metal-binding</keyword>
<dbReference type="AlphaFoldDB" id="A0A067PTT8"/>
<name>A0A067PTT8_9AGAM</name>
<dbReference type="EMBL" id="KL197728">
    <property type="protein sequence ID" value="KDQ54702.1"/>
    <property type="molecule type" value="Genomic_DNA"/>
</dbReference>
<accession>A0A067PTT8</accession>
<proteinExistence type="predicted"/>
<gene>
    <name evidence="7" type="ORF">JAAARDRAFT_401926</name>
</gene>
<dbReference type="PROSITE" id="PS50011">
    <property type="entry name" value="PROTEIN_KINASE_DOM"/>
    <property type="match status" value="1"/>
</dbReference>
<evidence type="ECO:0000259" key="6">
    <source>
        <dbReference type="PROSITE" id="PS50011"/>
    </source>
</evidence>
<evidence type="ECO:0000256" key="4">
    <source>
        <dbReference type="PIRSR" id="PIRSR000615-3"/>
    </source>
</evidence>
<dbReference type="HOGENOM" id="CLU_332909_0_0_1"/>
<dbReference type="InterPro" id="IPR035899">
    <property type="entry name" value="DBL_dom_sf"/>
</dbReference>
<dbReference type="InterPro" id="IPR000219">
    <property type="entry name" value="DH_dom"/>
</dbReference>
<reference evidence="8" key="1">
    <citation type="journal article" date="2014" name="Proc. Natl. Acad. Sci. U.S.A.">
        <title>Extensive sampling of basidiomycete genomes demonstrates inadequacy of the white-rot/brown-rot paradigm for wood decay fungi.</title>
        <authorList>
            <person name="Riley R."/>
            <person name="Salamov A.A."/>
            <person name="Brown D.W."/>
            <person name="Nagy L.G."/>
            <person name="Floudas D."/>
            <person name="Held B.W."/>
            <person name="Levasseur A."/>
            <person name="Lombard V."/>
            <person name="Morin E."/>
            <person name="Otillar R."/>
            <person name="Lindquist E.A."/>
            <person name="Sun H."/>
            <person name="LaButti K.M."/>
            <person name="Schmutz J."/>
            <person name="Jabbour D."/>
            <person name="Luo H."/>
            <person name="Baker S.E."/>
            <person name="Pisabarro A.G."/>
            <person name="Walton J.D."/>
            <person name="Blanchette R.A."/>
            <person name="Henrissat B."/>
            <person name="Martin F."/>
            <person name="Cullen D."/>
            <person name="Hibbett D.S."/>
            <person name="Grigoriev I.V."/>
        </authorList>
    </citation>
    <scope>NUCLEOTIDE SEQUENCE [LARGE SCALE GENOMIC DNA]</scope>
    <source>
        <strain evidence="8">MUCL 33604</strain>
    </source>
</reference>
<dbReference type="GO" id="GO:0005524">
    <property type="term" value="F:ATP binding"/>
    <property type="evidence" value="ECO:0007669"/>
    <property type="project" value="UniProtKB-KW"/>
</dbReference>
<dbReference type="GO" id="GO:0046872">
    <property type="term" value="F:metal ion binding"/>
    <property type="evidence" value="ECO:0007669"/>
    <property type="project" value="UniProtKB-KW"/>
</dbReference>
<dbReference type="Pfam" id="PF07714">
    <property type="entry name" value="PK_Tyr_Ser-Thr"/>
    <property type="match status" value="1"/>
</dbReference>